<keyword evidence="3" id="KW-1185">Reference proteome</keyword>
<protein>
    <submittedName>
        <fullName evidence="1">Uncharacterized protein</fullName>
    </submittedName>
</protein>
<comment type="caution">
    <text evidence="1">The sequence shown here is derived from an EMBL/GenBank/DDBJ whole genome shotgun (WGS) entry which is preliminary data.</text>
</comment>
<dbReference type="Proteomes" id="UP000784064">
    <property type="component" value="Unassembled WGS sequence"/>
</dbReference>
<sequence>MNGEQRLSTCCPGCGAAALFASLSTVESDPEQLLLYVICQEQDGGCGIEYSFIERLQAPGVAA</sequence>
<name>A0AAW4GAV3_9GAMM</name>
<proteinExistence type="predicted"/>
<dbReference type="RefSeq" id="WP_205404376.1">
    <property type="nucleotide sequence ID" value="NZ_JAFFTA010000001.1"/>
</dbReference>
<dbReference type="Proteomes" id="UP000749453">
    <property type="component" value="Unassembled WGS sequence"/>
</dbReference>
<dbReference type="AlphaFoldDB" id="A0AAW4GAV3"/>
<reference evidence="1" key="2">
    <citation type="submission" date="2021-01" db="EMBL/GenBank/DDBJ databases">
        <authorList>
            <person name="Yu Y."/>
        </authorList>
    </citation>
    <scope>NUCLEOTIDE SEQUENCE</scope>
    <source>
        <strain evidence="1">As-5</strain>
        <strain evidence="2">As-6</strain>
    </source>
</reference>
<dbReference type="EMBL" id="JAFFTA010000001">
    <property type="protein sequence ID" value="MBM9911893.1"/>
    <property type="molecule type" value="Genomic_DNA"/>
</dbReference>
<gene>
    <name evidence="1" type="ORF">JJW18_00220</name>
    <name evidence="2" type="ORF">JJW19_17180</name>
</gene>
<organism evidence="1 4">
    <name type="scientific">Stenotrophomonas lactitubi</name>
    <dbReference type="NCBI Taxonomy" id="2045214"/>
    <lineage>
        <taxon>Bacteria</taxon>
        <taxon>Pseudomonadati</taxon>
        <taxon>Pseudomonadota</taxon>
        <taxon>Gammaproteobacteria</taxon>
        <taxon>Lysobacterales</taxon>
        <taxon>Lysobacteraceae</taxon>
        <taxon>Stenotrophomonas</taxon>
    </lineage>
</organism>
<accession>A0AAW4GAV3</accession>
<reference evidence="3" key="1">
    <citation type="submission" date="2021-01" db="EMBL/GenBank/DDBJ databases">
        <title>Stenotrophomonas maltophilia.</title>
        <authorList>
            <person name="Yu Y."/>
        </authorList>
    </citation>
    <scope>NUCLEOTIDE SEQUENCE [LARGE SCALE GENOMIC DNA]</scope>
    <source>
        <strain evidence="3">As-6</strain>
    </source>
</reference>
<evidence type="ECO:0000313" key="1">
    <source>
        <dbReference type="EMBL" id="MBM9911893.1"/>
    </source>
</evidence>
<evidence type="ECO:0000313" key="3">
    <source>
        <dbReference type="Proteomes" id="UP000749453"/>
    </source>
</evidence>
<evidence type="ECO:0000313" key="2">
    <source>
        <dbReference type="EMBL" id="MBM9939868.1"/>
    </source>
</evidence>
<evidence type="ECO:0000313" key="4">
    <source>
        <dbReference type="Proteomes" id="UP000784064"/>
    </source>
</evidence>
<dbReference type="EMBL" id="JAFFTB010000030">
    <property type="protein sequence ID" value="MBM9939868.1"/>
    <property type="molecule type" value="Genomic_DNA"/>
</dbReference>